<dbReference type="EC" id="2.7.13.3" evidence="2"/>
<gene>
    <name evidence="9" type="ORF">S12H4_23084</name>
</gene>
<dbReference type="InterPro" id="IPR011495">
    <property type="entry name" value="Sig_transdc_His_kin_sub2_dim/P"/>
</dbReference>
<evidence type="ECO:0000256" key="1">
    <source>
        <dbReference type="ARBA" id="ARBA00000085"/>
    </source>
</evidence>
<keyword evidence="6" id="KW-0418">Kinase</keyword>
<dbReference type="GO" id="GO:0005524">
    <property type="term" value="F:ATP binding"/>
    <property type="evidence" value="ECO:0007669"/>
    <property type="project" value="UniProtKB-KW"/>
</dbReference>
<dbReference type="PANTHER" id="PTHR41523:SF8">
    <property type="entry name" value="ETHYLENE RESPONSE SENSOR PROTEIN"/>
    <property type="match status" value="1"/>
</dbReference>
<evidence type="ECO:0000313" key="9">
    <source>
        <dbReference type="EMBL" id="GAI81289.1"/>
    </source>
</evidence>
<comment type="catalytic activity">
    <reaction evidence="1">
        <text>ATP + protein L-histidine = ADP + protein N-phospho-L-histidine.</text>
        <dbReference type="EC" id="2.7.13.3"/>
    </reaction>
</comment>
<evidence type="ECO:0000256" key="7">
    <source>
        <dbReference type="ARBA" id="ARBA00022840"/>
    </source>
</evidence>
<evidence type="ECO:0000256" key="5">
    <source>
        <dbReference type="ARBA" id="ARBA00022741"/>
    </source>
</evidence>
<accession>X1TML1</accession>
<keyword evidence="3" id="KW-0597">Phosphoprotein</keyword>
<feature type="domain" description="PAC" evidence="8">
    <location>
        <begin position="1"/>
        <end position="19"/>
    </location>
</feature>
<name>X1TML1_9ZZZZ</name>
<evidence type="ECO:0000256" key="6">
    <source>
        <dbReference type="ARBA" id="ARBA00022777"/>
    </source>
</evidence>
<evidence type="ECO:0000259" key="8">
    <source>
        <dbReference type="PROSITE" id="PS50113"/>
    </source>
</evidence>
<reference evidence="9" key="1">
    <citation type="journal article" date="2014" name="Front. Microbiol.">
        <title>High frequency of phylogenetically diverse reductive dehalogenase-homologous genes in deep subseafloor sedimentary metagenomes.</title>
        <authorList>
            <person name="Kawai M."/>
            <person name="Futagami T."/>
            <person name="Toyoda A."/>
            <person name="Takaki Y."/>
            <person name="Nishi S."/>
            <person name="Hori S."/>
            <person name="Arai W."/>
            <person name="Tsubouchi T."/>
            <person name="Morono Y."/>
            <person name="Uchiyama I."/>
            <person name="Ito T."/>
            <person name="Fujiyama A."/>
            <person name="Inagaki F."/>
            <person name="Takami H."/>
        </authorList>
    </citation>
    <scope>NUCLEOTIDE SEQUENCE</scope>
    <source>
        <strain evidence="9">Expedition CK06-06</strain>
    </source>
</reference>
<evidence type="ECO:0000256" key="4">
    <source>
        <dbReference type="ARBA" id="ARBA00022679"/>
    </source>
</evidence>
<dbReference type="AlphaFoldDB" id="X1TML1"/>
<dbReference type="GO" id="GO:0004673">
    <property type="term" value="F:protein histidine kinase activity"/>
    <property type="evidence" value="ECO:0007669"/>
    <property type="project" value="UniProtKB-EC"/>
</dbReference>
<protein>
    <recommendedName>
        <fullName evidence="2">histidine kinase</fullName>
        <ecNumber evidence="2">2.7.13.3</ecNumber>
    </recommendedName>
</protein>
<keyword evidence="7" id="KW-0067">ATP-binding</keyword>
<evidence type="ECO:0000256" key="2">
    <source>
        <dbReference type="ARBA" id="ARBA00012438"/>
    </source>
</evidence>
<dbReference type="Pfam" id="PF07568">
    <property type="entry name" value="HisKA_2"/>
    <property type="match status" value="1"/>
</dbReference>
<dbReference type="Gene3D" id="3.30.450.20">
    <property type="entry name" value="PAS domain"/>
    <property type="match status" value="1"/>
</dbReference>
<organism evidence="9">
    <name type="scientific">marine sediment metagenome</name>
    <dbReference type="NCBI Taxonomy" id="412755"/>
    <lineage>
        <taxon>unclassified sequences</taxon>
        <taxon>metagenomes</taxon>
        <taxon>ecological metagenomes</taxon>
    </lineage>
</organism>
<keyword evidence="4" id="KW-0808">Transferase</keyword>
<keyword evidence="5" id="KW-0547">Nucleotide-binding</keyword>
<dbReference type="PANTHER" id="PTHR41523">
    <property type="entry name" value="TWO-COMPONENT SYSTEM SENSOR PROTEIN"/>
    <property type="match status" value="1"/>
</dbReference>
<feature type="non-terminal residue" evidence="9">
    <location>
        <position position="82"/>
    </location>
</feature>
<proteinExistence type="predicted"/>
<comment type="caution">
    <text evidence="9">The sequence shown here is derived from an EMBL/GenBank/DDBJ whole genome shotgun (WGS) entry which is preliminary data.</text>
</comment>
<dbReference type="EMBL" id="BARW01012179">
    <property type="protein sequence ID" value="GAI81289.1"/>
    <property type="molecule type" value="Genomic_DNA"/>
</dbReference>
<dbReference type="PROSITE" id="PS50113">
    <property type="entry name" value="PAC"/>
    <property type="match status" value="1"/>
</dbReference>
<evidence type="ECO:0000256" key="3">
    <source>
        <dbReference type="ARBA" id="ARBA00022553"/>
    </source>
</evidence>
<sequence>MGVSRDITQSKQAEEQIKASLKEKEALLGEIHHRVKNNLQIISSLLDMRIMRTDNKQIINFFEDIRSKIYTMALIHTQLYRS</sequence>
<dbReference type="InterPro" id="IPR000700">
    <property type="entry name" value="PAS-assoc_C"/>
</dbReference>